<protein>
    <recommendedName>
        <fullName evidence="3">Peptidase A2 domain-containing protein</fullName>
    </recommendedName>
</protein>
<comment type="caution">
    <text evidence="1">The sequence shown here is derived from an EMBL/GenBank/DDBJ whole genome shotgun (WGS) entry which is preliminary data.</text>
</comment>
<evidence type="ECO:0000313" key="2">
    <source>
        <dbReference type="Proteomes" id="UP000030988"/>
    </source>
</evidence>
<organism evidence="1 2">
    <name type="scientific">Croceibacterium mercuriale</name>
    <dbReference type="NCBI Taxonomy" id="1572751"/>
    <lineage>
        <taxon>Bacteria</taxon>
        <taxon>Pseudomonadati</taxon>
        <taxon>Pseudomonadota</taxon>
        <taxon>Alphaproteobacteria</taxon>
        <taxon>Sphingomonadales</taxon>
        <taxon>Erythrobacteraceae</taxon>
        <taxon>Croceibacterium</taxon>
    </lineage>
</organism>
<sequence>MLGVGVPAFAQDPVTAAPAPPPATELMALGYDRHDRPTVAVTIGDAGAYDFLIDTGSQATVLSREMADALGLSDRQPVTLIGVASRLATHTVAMTGLMIGQRRTDELRAVLVEGQNIGGADGVLGVDALQGQRVLFDFTRRTMTIATPEEAKSSRGYEIVVRARARSGQLIITDTRIEGIRTSVVIDTGAEVSVGNAALARRLRARQREGLELTDINGAIAYGHIHIAESAEIGRLRLTSVPIVFTPSPVFRALDLEDQPAMFLGMRELRLLRRIAIDFKTRRILFDVPTSEREMAEAWSRLVEP</sequence>
<dbReference type="Proteomes" id="UP000030988">
    <property type="component" value="Unassembled WGS sequence"/>
</dbReference>
<name>A0A0B2C2S3_9SPHN</name>
<accession>A0A0B2C2S3</accession>
<dbReference type="SUPFAM" id="SSF50630">
    <property type="entry name" value="Acid proteases"/>
    <property type="match status" value="2"/>
</dbReference>
<dbReference type="EMBL" id="JTDN01000001">
    <property type="protein sequence ID" value="KHL26562.1"/>
    <property type="molecule type" value="Genomic_DNA"/>
</dbReference>
<evidence type="ECO:0000313" key="1">
    <source>
        <dbReference type="EMBL" id="KHL26562.1"/>
    </source>
</evidence>
<keyword evidence="2" id="KW-1185">Reference proteome</keyword>
<dbReference type="Gene3D" id="2.40.70.10">
    <property type="entry name" value="Acid Proteases"/>
    <property type="match status" value="2"/>
</dbReference>
<evidence type="ECO:0008006" key="3">
    <source>
        <dbReference type="Google" id="ProtNLM"/>
    </source>
</evidence>
<dbReference type="AlphaFoldDB" id="A0A0B2C2S3"/>
<gene>
    <name evidence="1" type="ORF">PK98_09285</name>
</gene>
<dbReference type="CDD" id="cd05483">
    <property type="entry name" value="retropepsin_like_bacteria"/>
    <property type="match status" value="1"/>
</dbReference>
<dbReference type="InterPro" id="IPR021109">
    <property type="entry name" value="Peptidase_aspartic_dom_sf"/>
</dbReference>
<reference evidence="1 2" key="1">
    <citation type="submission" date="2014-11" db="EMBL/GenBank/DDBJ databases">
        <title>Draft genome sequence of Kirrobacter mercurialis.</title>
        <authorList>
            <person name="Coil D.A."/>
            <person name="Eisen J.A."/>
        </authorList>
    </citation>
    <scope>NUCLEOTIDE SEQUENCE [LARGE SCALE GENOMIC DNA]</scope>
    <source>
        <strain evidence="1 2">Coronado</strain>
    </source>
</reference>
<dbReference type="InterPro" id="IPR034122">
    <property type="entry name" value="Retropepsin-like_bacterial"/>
</dbReference>
<proteinExistence type="predicted"/>
<dbReference type="STRING" id="1572751.PK98_09285"/>
<dbReference type="Pfam" id="PF13650">
    <property type="entry name" value="Asp_protease_2"/>
    <property type="match status" value="2"/>
</dbReference>